<evidence type="ECO:0000313" key="2">
    <source>
        <dbReference type="Proteomes" id="UP000741863"/>
    </source>
</evidence>
<sequence>MIIQEIPFDVVDWDSITEETIQGTEGHGTRKAVQLNKITLAKVTYSKGYIADHWCEKGHIIHVLEGTYIMETKDGERREVEAGQTLHVSDEQNSHRSVTDTGVSLFIIE</sequence>
<dbReference type="InterPro" id="IPR014710">
    <property type="entry name" value="RmlC-like_jellyroll"/>
</dbReference>
<evidence type="ECO:0000313" key="1">
    <source>
        <dbReference type="EMBL" id="MBM7633027.1"/>
    </source>
</evidence>
<gene>
    <name evidence="1" type="ORF">JOD17_002121</name>
</gene>
<proteinExistence type="predicted"/>
<dbReference type="Gene3D" id="2.60.120.10">
    <property type="entry name" value="Jelly Rolls"/>
    <property type="match status" value="1"/>
</dbReference>
<keyword evidence="2" id="KW-1185">Reference proteome</keyword>
<dbReference type="InterPro" id="IPR047713">
    <property type="entry name" value="DHCW_cupin"/>
</dbReference>
<reference evidence="1 2" key="1">
    <citation type="submission" date="2021-01" db="EMBL/GenBank/DDBJ databases">
        <title>Genomic Encyclopedia of Type Strains, Phase IV (KMG-IV): sequencing the most valuable type-strain genomes for metagenomic binning, comparative biology and taxonomic classification.</title>
        <authorList>
            <person name="Goeker M."/>
        </authorList>
    </citation>
    <scope>NUCLEOTIDE SEQUENCE [LARGE SCALE GENOMIC DNA]</scope>
    <source>
        <strain evidence="1 2">DSM 25540</strain>
    </source>
</reference>
<dbReference type="SUPFAM" id="SSF51182">
    <property type="entry name" value="RmlC-like cupins"/>
    <property type="match status" value="1"/>
</dbReference>
<dbReference type="InterPro" id="IPR011051">
    <property type="entry name" value="RmlC_Cupin_sf"/>
</dbReference>
<protein>
    <submittedName>
        <fullName evidence="1">Quercetin dioxygenase-like cupin family protein</fullName>
    </submittedName>
</protein>
<name>A0ABS2PCM0_9BACL</name>
<dbReference type="Proteomes" id="UP000741863">
    <property type="component" value="Unassembled WGS sequence"/>
</dbReference>
<accession>A0ABS2PCM0</accession>
<comment type="caution">
    <text evidence="1">The sequence shown here is derived from an EMBL/GenBank/DDBJ whole genome shotgun (WGS) entry which is preliminary data.</text>
</comment>
<dbReference type="EMBL" id="JAFBEC010000005">
    <property type="protein sequence ID" value="MBM7633027.1"/>
    <property type="molecule type" value="Genomic_DNA"/>
</dbReference>
<dbReference type="NCBIfam" id="NF038084">
    <property type="entry name" value="DHCW_cupin"/>
    <property type="match status" value="1"/>
</dbReference>
<dbReference type="RefSeq" id="WP_169965213.1">
    <property type="nucleotide sequence ID" value="NZ_JAFBEC010000005.1"/>
</dbReference>
<organism evidence="1 2">
    <name type="scientific">Geomicrobium sediminis</name>
    <dbReference type="NCBI Taxonomy" id="1347788"/>
    <lineage>
        <taxon>Bacteria</taxon>
        <taxon>Bacillati</taxon>
        <taxon>Bacillota</taxon>
        <taxon>Bacilli</taxon>
        <taxon>Bacillales</taxon>
        <taxon>Geomicrobium</taxon>
    </lineage>
</organism>